<evidence type="ECO:0000256" key="7">
    <source>
        <dbReference type="ARBA" id="ARBA00022605"/>
    </source>
</evidence>
<dbReference type="EMBL" id="CP048286">
    <property type="protein sequence ID" value="QHW32651.1"/>
    <property type="molecule type" value="Genomic_DNA"/>
</dbReference>
<dbReference type="Gene3D" id="1.10.3130.10">
    <property type="entry name" value="serine acetyltransferase, domain 1"/>
    <property type="match status" value="1"/>
</dbReference>
<evidence type="ECO:0000313" key="16">
    <source>
        <dbReference type="Proteomes" id="UP000479114"/>
    </source>
</evidence>
<dbReference type="InterPro" id="IPR053376">
    <property type="entry name" value="Serine_acetyltransferase"/>
</dbReference>
<organism evidence="15 16">
    <name type="scientific">Paenibacillus rhizovicinus</name>
    <dbReference type="NCBI Taxonomy" id="2704463"/>
    <lineage>
        <taxon>Bacteria</taxon>
        <taxon>Bacillati</taxon>
        <taxon>Bacillota</taxon>
        <taxon>Bacilli</taxon>
        <taxon>Bacillales</taxon>
        <taxon>Paenibacillaceae</taxon>
        <taxon>Paenibacillus</taxon>
    </lineage>
</organism>
<dbReference type="GO" id="GO:0009001">
    <property type="term" value="F:serine O-acetyltransferase activity"/>
    <property type="evidence" value="ECO:0007669"/>
    <property type="project" value="UniProtKB-EC"/>
</dbReference>
<evidence type="ECO:0000256" key="1">
    <source>
        <dbReference type="ARBA" id="ARBA00004496"/>
    </source>
</evidence>
<keyword evidence="11 13" id="KW-0012">Acyltransferase</keyword>
<feature type="region of interest" description="Disordered" evidence="14">
    <location>
        <begin position="206"/>
        <end position="228"/>
    </location>
</feature>
<dbReference type="Pfam" id="PF00132">
    <property type="entry name" value="Hexapep"/>
    <property type="match status" value="1"/>
</dbReference>
<evidence type="ECO:0000256" key="2">
    <source>
        <dbReference type="ARBA" id="ARBA00004876"/>
    </source>
</evidence>
<comment type="catalytic activity">
    <reaction evidence="12 13">
        <text>L-serine + acetyl-CoA = O-acetyl-L-serine + CoA</text>
        <dbReference type="Rhea" id="RHEA:24560"/>
        <dbReference type="ChEBI" id="CHEBI:33384"/>
        <dbReference type="ChEBI" id="CHEBI:57287"/>
        <dbReference type="ChEBI" id="CHEBI:57288"/>
        <dbReference type="ChEBI" id="CHEBI:58340"/>
        <dbReference type="EC" id="2.3.1.30"/>
    </reaction>
</comment>
<evidence type="ECO:0000256" key="5">
    <source>
        <dbReference type="ARBA" id="ARBA00018522"/>
    </source>
</evidence>
<evidence type="ECO:0000256" key="9">
    <source>
        <dbReference type="ARBA" id="ARBA00022737"/>
    </source>
</evidence>
<evidence type="ECO:0000313" key="15">
    <source>
        <dbReference type="EMBL" id="QHW32651.1"/>
    </source>
</evidence>
<dbReference type="InterPro" id="IPR042122">
    <property type="entry name" value="Ser_AcTrfase_N_sf"/>
</dbReference>
<accession>A0A6C0P2S0</accession>
<dbReference type="NCBIfam" id="NF041874">
    <property type="entry name" value="EPS_EpsC"/>
    <property type="match status" value="1"/>
</dbReference>
<evidence type="ECO:0000256" key="11">
    <source>
        <dbReference type="ARBA" id="ARBA00023315"/>
    </source>
</evidence>
<dbReference type="PANTHER" id="PTHR42811">
    <property type="entry name" value="SERINE ACETYLTRANSFERASE"/>
    <property type="match status" value="1"/>
</dbReference>
<dbReference type="FunFam" id="2.160.10.10:FF:000007">
    <property type="entry name" value="Serine acetyltransferase"/>
    <property type="match status" value="1"/>
</dbReference>
<dbReference type="KEGG" id="prz:GZH47_18755"/>
<dbReference type="AlphaFoldDB" id="A0A6C0P2S0"/>
<protein>
    <recommendedName>
        <fullName evidence="5 13">Serine acetyltransferase</fullName>
        <ecNumber evidence="4 13">2.3.1.30</ecNumber>
    </recommendedName>
</protein>
<dbReference type="UniPathway" id="UPA00136">
    <property type="reaction ID" value="UER00199"/>
</dbReference>
<dbReference type="PIRSF" id="PIRSF000441">
    <property type="entry name" value="CysE"/>
    <property type="match status" value="1"/>
</dbReference>
<dbReference type="Gene3D" id="2.160.10.10">
    <property type="entry name" value="Hexapeptide repeat proteins"/>
    <property type="match status" value="1"/>
</dbReference>
<keyword evidence="6" id="KW-0963">Cytoplasm</keyword>
<dbReference type="SUPFAM" id="SSF51161">
    <property type="entry name" value="Trimeric LpxA-like enzymes"/>
    <property type="match status" value="1"/>
</dbReference>
<evidence type="ECO:0000256" key="8">
    <source>
        <dbReference type="ARBA" id="ARBA00022679"/>
    </source>
</evidence>
<comment type="subcellular location">
    <subcellularLocation>
        <location evidence="1">Cytoplasm</location>
    </subcellularLocation>
</comment>
<dbReference type="FunFam" id="1.10.3130.10:FF:000002">
    <property type="entry name" value="Serine acetyltransferase"/>
    <property type="match status" value="1"/>
</dbReference>
<dbReference type="InterPro" id="IPR005881">
    <property type="entry name" value="Ser_O-AcTrfase"/>
</dbReference>
<keyword evidence="10" id="KW-0198">Cysteine biosynthesis</keyword>
<dbReference type="InterPro" id="IPR011004">
    <property type="entry name" value="Trimer_LpxA-like_sf"/>
</dbReference>
<sequence length="228" mass="25013">MLRTMRSDIQAVLENDPAARNRFEVVFTYSGLHAIWAHRVAHALFKRKWFTVARVISQTSRFFTGIEIHPGARIGERLFIDHGMGIVIGETCEIGDNVIIYQGVTLGGTGKEKGKRHPTIGNNVVLASGAKVLGSFKVGDNVNIGANSVVLREVPANSTVVGIPGRVVKRNGARVNDRLDHAQLPDPVIEMLLALQKEVAELRAELDREKEKTKARHKQPVAGGETRS</sequence>
<dbReference type="GO" id="GO:0005737">
    <property type="term" value="C:cytoplasm"/>
    <property type="evidence" value="ECO:0007669"/>
    <property type="project" value="UniProtKB-SubCell"/>
</dbReference>
<keyword evidence="9" id="KW-0677">Repeat</keyword>
<evidence type="ECO:0000256" key="6">
    <source>
        <dbReference type="ARBA" id="ARBA00022490"/>
    </source>
</evidence>
<evidence type="ECO:0000256" key="13">
    <source>
        <dbReference type="PIRNR" id="PIRNR000441"/>
    </source>
</evidence>
<evidence type="ECO:0000256" key="12">
    <source>
        <dbReference type="ARBA" id="ARBA00049486"/>
    </source>
</evidence>
<dbReference type="EC" id="2.3.1.30" evidence="4 13"/>
<evidence type="ECO:0000256" key="14">
    <source>
        <dbReference type="SAM" id="MobiDB-lite"/>
    </source>
</evidence>
<evidence type="ECO:0000256" key="4">
    <source>
        <dbReference type="ARBA" id="ARBA00013266"/>
    </source>
</evidence>
<evidence type="ECO:0000256" key="10">
    <source>
        <dbReference type="ARBA" id="ARBA00023192"/>
    </source>
</evidence>
<dbReference type="InterPro" id="IPR045304">
    <property type="entry name" value="LbH_SAT"/>
</dbReference>
<dbReference type="GO" id="GO:0006535">
    <property type="term" value="P:cysteine biosynthetic process from serine"/>
    <property type="evidence" value="ECO:0007669"/>
    <property type="project" value="InterPro"/>
</dbReference>
<reference evidence="15 16" key="1">
    <citation type="submission" date="2020-02" db="EMBL/GenBank/DDBJ databases">
        <title>Paenibacillus sp. nov., isolated from rhizosphere soil of tomato.</title>
        <authorList>
            <person name="Weon H.-Y."/>
            <person name="Lee S.A."/>
        </authorList>
    </citation>
    <scope>NUCLEOTIDE SEQUENCE [LARGE SCALE GENOMIC DNA]</scope>
    <source>
        <strain evidence="15 16">14171R-81</strain>
    </source>
</reference>
<proteinExistence type="inferred from homology"/>
<dbReference type="CDD" id="cd03354">
    <property type="entry name" value="LbH_SAT"/>
    <property type="match status" value="1"/>
</dbReference>
<keyword evidence="7" id="KW-0028">Amino-acid biosynthesis</keyword>
<dbReference type="RefSeq" id="WP_162642505.1">
    <property type="nucleotide sequence ID" value="NZ_CP048286.1"/>
</dbReference>
<comment type="similarity">
    <text evidence="3 13">Belongs to the transferase hexapeptide repeat family.</text>
</comment>
<dbReference type="InterPro" id="IPR001451">
    <property type="entry name" value="Hexapep"/>
</dbReference>
<keyword evidence="8 13" id="KW-0808">Transferase</keyword>
<dbReference type="NCBIfam" id="TIGR01172">
    <property type="entry name" value="cysE"/>
    <property type="match status" value="1"/>
</dbReference>
<evidence type="ECO:0000256" key="3">
    <source>
        <dbReference type="ARBA" id="ARBA00007274"/>
    </source>
</evidence>
<name>A0A6C0P2S0_9BACL</name>
<keyword evidence="16" id="KW-1185">Reference proteome</keyword>
<comment type="pathway">
    <text evidence="2">Amino-acid biosynthesis; L-cysteine biosynthesis; L-cysteine from L-serine: step 1/2.</text>
</comment>
<dbReference type="Proteomes" id="UP000479114">
    <property type="component" value="Chromosome"/>
</dbReference>
<gene>
    <name evidence="15" type="primary">cysE</name>
    <name evidence="15" type="ORF">GZH47_18755</name>
</gene>